<dbReference type="HOGENOM" id="CLU_1966989_0_0_9"/>
<keyword evidence="1" id="KW-0472">Membrane</keyword>
<name>W0EDZ6_9FIRM</name>
<proteinExistence type="predicted"/>
<protein>
    <submittedName>
        <fullName evidence="2">N-terminal cleavage protein</fullName>
    </submittedName>
</protein>
<keyword evidence="1" id="KW-0812">Transmembrane</keyword>
<dbReference type="STRING" id="871968.DESME_10560"/>
<evidence type="ECO:0000256" key="1">
    <source>
        <dbReference type="SAM" id="Phobius"/>
    </source>
</evidence>
<dbReference type="RefSeq" id="WP_006716042.1">
    <property type="nucleotide sequence ID" value="NZ_CP007032.1"/>
</dbReference>
<sequence>MVIRRKHEEYGFVLIDALIAIFLLTMSFAALYGLTEGAIQNSREALATTEAANLAQNLMEQLSTQSWPDNFAEGKCIPGGKIQGSENGFQWSIFSEWELENVLLKVTTQVSWPKKDHLSIYDITTLYYLQ</sequence>
<dbReference type="AlphaFoldDB" id="W0EDZ6"/>
<feature type="transmembrane region" description="Helical" evidence="1">
    <location>
        <begin position="12"/>
        <end position="34"/>
    </location>
</feature>
<keyword evidence="3" id="KW-1185">Reference proteome</keyword>
<dbReference type="Proteomes" id="UP000010847">
    <property type="component" value="Chromosome"/>
</dbReference>
<evidence type="ECO:0000313" key="2">
    <source>
        <dbReference type="EMBL" id="AHF07424.1"/>
    </source>
</evidence>
<organism evidence="2 3">
    <name type="scientific">Desulfitobacterium metallireducens DSM 15288</name>
    <dbReference type="NCBI Taxonomy" id="871968"/>
    <lineage>
        <taxon>Bacteria</taxon>
        <taxon>Bacillati</taxon>
        <taxon>Bacillota</taxon>
        <taxon>Clostridia</taxon>
        <taxon>Eubacteriales</taxon>
        <taxon>Desulfitobacteriaceae</taxon>
        <taxon>Desulfitobacterium</taxon>
    </lineage>
</organism>
<reference evidence="2 3" key="1">
    <citation type="submission" date="2013-12" db="EMBL/GenBank/DDBJ databases">
        <authorList>
            <consortium name="DOE Joint Genome Institute"/>
            <person name="Smidt H."/>
            <person name="Huntemann M."/>
            <person name="Han J."/>
            <person name="Chen A."/>
            <person name="Kyrpides N."/>
            <person name="Mavromatis K."/>
            <person name="Markowitz V."/>
            <person name="Palaniappan K."/>
            <person name="Ivanova N."/>
            <person name="Schaumberg A."/>
            <person name="Pati A."/>
            <person name="Liolios K."/>
            <person name="Nordberg H.P."/>
            <person name="Cantor M.N."/>
            <person name="Hua S.X."/>
            <person name="Woyke T."/>
        </authorList>
    </citation>
    <scope>NUCLEOTIDE SEQUENCE [LARGE SCALE GENOMIC DNA]</scope>
    <source>
        <strain evidence="3">DSM 15288</strain>
    </source>
</reference>
<gene>
    <name evidence="2" type="ORF">DESME_10560</name>
</gene>
<keyword evidence="1" id="KW-1133">Transmembrane helix</keyword>
<evidence type="ECO:0000313" key="3">
    <source>
        <dbReference type="Proteomes" id="UP000010847"/>
    </source>
</evidence>
<dbReference type="eggNOG" id="COG4967">
    <property type="taxonomic scope" value="Bacteria"/>
</dbReference>
<dbReference type="KEGG" id="dmt:DESME_10560"/>
<dbReference type="EMBL" id="CP007032">
    <property type="protein sequence ID" value="AHF07424.1"/>
    <property type="molecule type" value="Genomic_DNA"/>
</dbReference>
<dbReference type="OrthoDB" id="1798161at2"/>
<accession>W0EDZ6</accession>